<dbReference type="OrthoDB" id="15735at2759"/>
<dbReference type="eggNOG" id="ENOG502S9TJ">
    <property type="taxonomic scope" value="Eukaryota"/>
</dbReference>
<dbReference type="VEuPathDB" id="AmoebaDB:DICPUDRAFT_151633"/>
<dbReference type="OMA" id="KSEICIP"/>
<dbReference type="KEGG" id="dpp:DICPUDRAFT_151633"/>
<evidence type="ECO:0008006" key="3">
    <source>
        <dbReference type="Google" id="ProtNLM"/>
    </source>
</evidence>
<dbReference type="EMBL" id="GL871042">
    <property type="protein sequence ID" value="EGC35954.1"/>
    <property type="molecule type" value="Genomic_DNA"/>
</dbReference>
<sequence length="234" mass="26991">MDLREYIKVTELDKQLPISEEDIKEIEKEDISWLEEIFKSLPPSTVDDDQFNKYYNFTVPKLGEGGSCSLKTEFEPFDLTSILGERTTESDLQLWRLNQVIEKLQSISNVDWLGIYKKINYKNSENNKEDGLLKLAYYGEFSRAIFPLTDYFQTISNNSWVGINGKSKVIQSLSTYEGVYYNCSDKVKSEICIPILLNNNVVGIIDAESWKDNHFSSKILLKIVLVSLFISKHL</sequence>
<dbReference type="STRING" id="5786.F0ZJC5"/>
<dbReference type="InParanoid" id="F0ZJC5"/>
<dbReference type="GO" id="GO:0033745">
    <property type="term" value="F:L-methionine-(R)-S-oxide reductase activity"/>
    <property type="evidence" value="ECO:0000318"/>
    <property type="project" value="GO_Central"/>
</dbReference>
<dbReference type="InterPro" id="IPR029016">
    <property type="entry name" value="GAF-like_dom_sf"/>
</dbReference>
<dbReference type="FunFam" id="3.30.450.40:FF:000192">
    <property type="entry name" value="Uncharacterized protein"/>
    <property type="match status" value="1"/>
</dbReference>
<dbReference type="Proteomes" id="UP000001064">
    <property type="component" value="Unassembled WGS sequence"/>
</dbReference>
<dbReference type="Gene3D" id="3.30.450.40">
    <property type="match status" value="1"/>
</dbReference>
<evidence type="ECO:0000313" key="1">
    <source>
        <dbReference type="EMBL" id="EGC35954.1"/>
    </source>
</evidence>
<organism evidence="1 2">
    <name type="scientific">Dictyostelium purpureum</name>
    <name type="common">Slime mold</name>
    <dbReference type="NCBI Taxonomy" id="5786"/>
    <lineage>
        <taxon>Eukaryota</taxon>
        <taxon>Amoebozoa</taxon>
        <taxon>Evosea</taxon>
        <taxon>Eumycetozoa</taxon>
        <taxon>Dictyostelia</taxon>
        <taxon>Dictyosteliales</taxon>
        <taxon>Dictyosteliaceae</taxon>
        <taxon>Dictyostelium</taxon>
    </lineage>
</organism>
<dbReference type="SUPFAM" id="SSF55781">
    <property type="entry name" value="GAF domain-like"/>
    <property type="match status" value="1"/>
</dbReference>
<dbReference type="AlphaFoldDB" id="F0ZJC5"/>
<accession>F0ZJC5</accession>
<dbReference type="GO" id="GO:0005829">
    <property type="term" value="C:cytosol"/>
    <property type="evidence" value="ECO:0000318"/>
    <property type="project" value="GO_Central"/>
</dbReference>
<keyword evidence="2" id="KW-1185">Reference proteome</keyword>
<dbReference type="FunCoup" id="F0ZJC5">
    <property type="interactions" value="75"/>
</dbReference>
<proteinExistence type="predicted"/>
<name>F0ZJC5_DICPU</name>
<protein>
    <recommendedName>
        <fullName evidence="3">GAF domain-containing protein</fullName>
    </recommendedName>
</protein>
<dbReference type="GeneID" id="10500488"/>
<gene>
    <name evidence="1" type="ORF">DICPUDRAFT_151633</name>
</gene>
<reference evidence="2" key="1">
    <citation type="journal article" date="2011" name="Genome Biol.">
        <title>Comparative genomics of the social amoebae Dictyostelium discoideum and Dictyostelium purpureum.</title>
        <authorList>
            <consortium name="US DOE Joint Genome Institute (JGI-PGF)"/>
            <person name="Sucgang R."/>
            <person name="Kuo A."/>
            <person name="Tian X."/>
            <person name="Salerno W."/>
            <person name="Parikh A."/>
            <person name="Feasley C.L."/>
            <person name="Dalin E."/>
            <person name="Tu H."/>
            <person name="Huang E."/>
            <person name="Barry K."/>
            <person name="Lindquist E."/>
            <person name="Shapiro H."/>
            <person name="Bruce D."/>
            <person name="Schmutz J."/>
            <person name="Salamov A."/>
            <person name="Fey P."/>
            <person name="Gaudet P."/>
            <person name="Anjard C."/>
            <person name="Babu M.M."/>
            <person name="Basu S."/>
            <person name="Bushmanova Y."/>
            <person name="van der Wel H."/>
            <person name="Katoh-Kurasawa M."/>
            <person name="Dinh C."/>
            <person name="Coutinho P.M."/>
            <person name="Saito T."/>
            <person name="Elias M."/>
            <person name="Schaap P."/>
            <person name="Kay R.R."/>
            <person name="Henrissat B."/>
            <person name="Eichinger L."/>
            <person name="Rivero F."/>
            <person name="Putnam N.H."/>
            <person name="West C.M."/>
            <person name="Loomis W.F."/>
            <person name="Chisholm R.L."/>
            <person name="Shaulsky G."/>
            <person name="Strassmann J.E."/>
            <person name="Queller D.C."/>
            <person name="Kuspa A."/>
            <person name="Grigoriev I.V."/>
        </authorList>
    </citation>
    <scope>NUCLEOTIDE SEQUENCE [LARGE SCALE GENOMIC DNA]</scope>
    <source>
        <strain evidence="2">QSDP1</strain>
    </source>
</reference>
<dbReference type="RefSeq" id="XP_003287527.1">
    <property type="nucleotide sequence ID" value="XM_003287479.1"/>
</dbReference>
<evidence type="ECO:0000313" key="2">
    <source>
        <dbReference type="Proteomes" id="UP000001064"/>
    </source>
</evidence>